<dbReference type="FunFam" id="2.60.40.10:FF:000080">
    <property type="entry name" value="Myosin light chain kinase, smooth muscle"/>
    <property type="match status" value="1"/>
</dbReference>
<organism evidence="4 5">
    <name type="scientific">Leptotrombidium deliense</name>
    <dbReference type="NCBI Taxonomy" id="299467"/>
    <lineage>
        <taxon>Eukaryota</taxon>
        <taxon>Metazoa</taxon>
        <taxon>Ecdysozoa</taxon>
        <taxon>Arthropoda</taxon>
        <taxon>Chelicerata</taxon>
        <taxon>Arachnida</taxon>
        <taxon>Acari</taxon>
        <taxon>Acariformes</taxon>
        <taxon>Trombidiformes</taxon>
        <taxon>Prostigmata</taxon>
        <taxon>Anystina</taxon>
        <taxon>Parasitengona</taxon>
        <taxon>Trombiculoidea</taxon>
        <taxon>Trombiculidae</taxon>
        <taxon>Leptotrombidium</taxon>
    </lineage>
</organism>
<reference evidence="4 5" key="1">
    <citation type="journal article" date="2018" name="Gigascience">
        <title>Genomes of trombidid mites reveal novel predicted allergens and laterally-transferred genes associated with secondary metabolism.</title>
        <authorList>
            <person name="Dong X."/>
            <person name="Chaisiri K."/>
            <person name="Xia D."/>
            <person name="Armstrong S.D."/>
            <person name="Fang Y."/>
            <person name="Donnelly M.J."/>
            <person name="Kadowaki T."/>
            <person name="McGarry J.W."/>
            <person name="Darby A.C."/>
            <person name="Makepeace B.L."/>
        </authorList>
    </citation>
    <scope>NUCLEOTIDE SEQUENCE [LARGE SCALE GENOMIC DNA]</scope>
    <source>
        <strain evidence="4">UoL-UT</strain>
    </source>
</reference>
<dbReference type="SUPFAM" id="SSF48726">
    <property type="entry name" value="Immunoglobulin"/>
    <property type="match status" value="1"/>
</dbReference>
<dbReference type="VEuPathDB" id="VectorBase:LDEU009171"/>
<gene>
    <name evidence="4" type="ORF">B4U80_13992</name>
</gene>
<keyword evidence="2" id="KW-0393">Immunoglobulin domain</keyword>
<dbReference type="InterPro" id="IPR013783">
    <property type="entry name" value="Ig-like_fold"/>
</dbReference>
<evidence type="ECO:0000256" key="1">
    <source>
        <dbReference type="ARBA" id="ARBA00006692"/>
    </source>
</evidence>
<dbReference type="STRING" id="299467.A0A443S5Q8"/>
<dbReference type="OrthoDB" id="6612025at2759"/>
<dbReference type="SMART" id="SM00409">
    <property type="entry name" value="IG"/>
    <property type="match status" value="1"/>
</dbReference>
<dbReference type="InterPro" id="IPR036179">
    <property type="entry name" value="Ig-like_dom_sf"/>
</dbReference>
<dbReference type="InterPro" id="IPR003598">
    <property type="entry name" value="Ig_sub2"/>
</dbReference>
<dbReference type="PROSITE" id="PS50835">
    <property type="entry name" value="IG_LIKE"/>
    <property type="match status" value="1"/>
</dbReference>
<name>A0A443S5Q8_9ACAR</name>
<dbReference type="InterPro" id="IPR013098">
    <property type="entry name" value="Ig_I-set"/>
</dbReference>
<feature type="domain" description="Ig-like" evidence="3">
    <location>
        <begin position="27"/>
        <end position="113"/>
    </location>
</feature>
<comment type="similarity">
    <text evidence="1">Belongs to the protein kinase superfamily. CAMK Ser/Thr protein kinase family.</text>
</comment>
<evidence type="ECO:0000313" key="4">
    <source>
        <dbReference type="EMBL" id="RWS22869.1"/>
    </source>
</evidence>
<dbReference type="AlphaFoldDB" id="A0A443S5Q8"/>
<accession>A0A443S5Q8</accession>
<dbReference type="InterPro" id="IPR007110">
    <property type="entry name" value="Ig-like_dom"/>
</dbReference>
<dbReference type="Proteomes" id="UP000288716">
    <property type="component" value="Unassembled WGS sequence"/>
</dbReference>
<dbReference type="PANTHER" id="PTHR47633">
    <property type="entry name" value="IMMUNOGLOBULIN"/>
    <property type="match status" value="1"/>
</dbReference>
<dbReference type="Gene3D" id="2.60.40.10">
    <property type="entry name" value="Immunoglobulins"/>
    <property type="match status" value="1"/>
</dbReference>
<dbReference type="InterPro" id="IPR003599">
    <property type="entry name" value="Ig_sub"/>
</dbReference>
<protein>
    <submittedName>
        <fullName evidence="4">Titin-like protein</fullName>
    </submittedName>
</protein>
<evidence type="ECO:0000259" key="3">
    <source>
        <dbReference type="PROSITE" id="PS50835"/>
    </source>
</evidence>
<keyword evidence="5" id="KW-1185">Reference proteome</keyword>
<proteinExistence type="inferred from homology"/>
<sequence>MNLMVSVTGVTCNDLKQTHRLENATPPVFERLPSSVHLVEGGDAHFACRITADPPPQVVWTRRGMVIRNDDRRQLSYDPQTGICSIAIKHLTVDDDGEYTCTAVNEAGEASLTVNIHRQPHKQVK</sequence>
<dbReference type="SMART" id="SM00408">
    <property type="entry name" value="IGc2"/>
    <property type="match status" value="1"/>
</dbReference>
<dbReference type="Pfam" id="PF07679">
    <property type="entry name" value="I-set"/>
    <property type="match status" value="1"/>
</dbReference>
<evidence type="ECO:0000313" key="5">
    <source>
        <dbReference type="Proteomes" id="UP000288716"/>
    </source>
</evidence>
<evidence type="ECO:0000256" key="2">
    <source>
        <dbReference type="ARBA" id="ARBA00023319"/>
    </source>
</evidence>
<feature type="non-terminal residue" evidence="4">
    <location>
        <position position="125"/>
    </location>
</feature>
<comment type="caution">
    <text evidence="4">The sequence shown here is derived from an EMBL/GenBank/DDBJ whole genome shotgun (WGS) entry which is preliminary data.</text>
</comment>
<dbReference type="EMBL" id="NCKV01007689">
    <property type="protein sequence ID" value="RWS22869.1"/>
    <property type="molecule type" value="Genomic_DNA"/>
</dbReference>